<reference evidence="6" key="2">
    <citation type="submission" date="2023-01" db="EMBL/GenBank/DDBJ databases">
        <authorList>
            <person name="Sun Q."/>
            <person name="Evtushenko L."/>
        </authorList>
    </citation>
    <scope>NUCLEOTIDE SEQUENCE</scope>
    <source>
        <strain evidence="6">VKM B-1499</strain>
    </source>
</reference>
<dbReference type="Proteomes" id="UP001143509">
    <property type="component" value="Unassembled WGS sequence"/>
</dbReference>
<feature type="DNA-binding region" description="H-T-H motif" evidence="4">
    <location>
        <begin position="54"/>
        <end position="73"/>
    </location>
</feature>
<keyword evidence="7" id="KW-1185">Reference proteome</keyword>
<protein>
    <submittedName>
        <fullName evidence="6">TetR family transcriptional regulator</fullName>
    </submittedName>
</protein>
<dbReference type="SUPFAM" id="SSF46689">
    <property type="entry name" value="Homeodomain-like"/>
    <property type="match status" value="1"/>
</dbReference>
<gene>
    <name evidence="6" type="ORF">GCM10017620_29640</name>
</gene>
<evidence type="ECO:0000256" key="4">
    <source>
        <dbReference type="PROSITE-ProRule" id="PRU00335"/>
    </source>
</evidence>
<dbReference type="Gene3D" id="1.10.357.10">
    <property type="entry name" value="Tetracycline Repressor, domain 2"/>
    <property type="match status" value="1"/>
</dbReference>
<dbReference type="Pfam" id="PF00440">
    <property type="entry name" value="TetR_N"/>
    <property type="match status" value="1"/>
</dbReference>
<keyword evidence="3" id="KW-0804">Transcription</keyword>
<dbReference type="InterPro" id="IPR050109">
    <property type="entry name" value="HTH-type_TetR-like_transc_reg"/>
</dbReference>
<keyword evidence="2 4" id="KW-0238">DNA-binding</keyword>
<evidence type="ECO:0000256" key="1">
    <source>
        <dbReference type="ARBA" id="ARBA00023015"/>
    </source>
</evidence>
<sequence length="235" mass="26072">MAKRNKEADKSVGAVEVSLDTKVKPSQARSQHTFEMILAVAGDLLAEVGFERLSTNLVCQRAGLTPPALYRYFPNKYAILGELGRRLMEAQDQAVFDWIEGGGLEADTIEEAIDQNRRIQETVNQITRDMPGGVWILRAMRAVPLLQDIRIASRDKVARHTAERLLEQHPQSSTEEVYAATRITTELMFAATEMVLEEPDVDEALVTREVCSMVCLYYSRFVGGKAAPSSEGAPA</sequence>
<dbReference type="InterPro" id="IPR023772">
    <property type="entry name" value="DNA-bd_HTH_TetR-type_CS"/>
</dbReference>
<dbReference type="PROSITE" id="PS50977">
    <property type="entry name" value="HTH_TETR_2"/>
    <property type="match status" value="1"/>
</dbReference>
<evidence type="ECO:0000259" key="5">
    <source>
        <dbReference type="PROSITE" id="PS50977"/>
    </source>
</evidence>
<reference evidence="6" key="1">
    <citation type="journal article" date="2014" name="Int. J. Syst. Evol. Microbiol.">
        <title>Complete genome of a new Firmicutes species belonging to the dominant human colonic microbiota ('Ruminococcus bicirculans') reveals two chromosomes and a selective capacity to utilize plant glucans.</title>
        <authorList>
            <consortium name="NISC Comparative Sequencing Program"/>
            <person name="Wegmann U."/>
            <person name="Louis P."/>
            <person name="Goesmann A."/>
            <person name="Henrissat B."/>
            <person name="Duncan S.H."/>
            <person name="Flint H.J."/>
        </authorList>
    </citation>
    <scope>NUCLEOTIDE SEQUENCE</scope>
    <source>
        <strain evidence="6">VKM B-1499</strain>
    </source>
</reference>
<keyword evidence="1" id="KW-0805">Transcription regulation</keyword>
<dbReference type="InterPro" id="IPR001647">
    <property type="entry name" value="HTH_TetR"/>
</dbReference>
<dbReference type="PROSITE" id="PS01081">
    <property type="entry name" value="HTH_TETR_1"/>
    <property type="match status" value="1"/>
</dbReference>
<comment type="caution">
    <text evidence="6">The sequence shown here is derived from an EMBL/GenBank/DDBJ whole genome shotgun (WGS) entry which is preliminary data.</text>
</comment>
<dbReference type="RefSeq" id="WP_271166158.1">
    <property type="nucleotide sequence ID" value="NZ_BSFD01000011.1"/>
</dbReference>
<organism evidence="6 7">
    <name type="scientific">Brevundimonas intermedia</name>
    <dbReference type="NCBI Taxonomy" id="74315"/>
    <lineage>
        <taxon>Bacteria</taxon>
        <taxon>Pseudomonadati</taxon>
        <taxon>Pseudomonadota</taxon>
        <taxon>Alphaproteobacteria</taxon>
        <taxon>Caulobacterales</taxon>
        <taxon>Caulobacteraceae</taxon>
        <taxon>Brevundimonas</taxon>
    </lineage>
</organism>
<evidence type="ECO:0000256" key="2">
    <source>
        <dbReference type="ARBA" id="ARBA00023125"/>
    </source>
</evidence>
<dbReference type="PANTHER" id="PTHR30055">
    <property type="entry name" value="HTH-TYPE TRANSCRIPTIONAL REGULATOR RUTR"/>
    <property type="match status" value="1"/>
</dbReference>
<evidence type="ECO:0000313" key="7">
    <source>
        <dbReference type="Proteomes" id="UP001143509"/>
    </source>
</evidence>
<accession>A0ABQ5TAZ8</accession>
<proteinExistence type="predicted"/>
<dbReference type="PANTHER" id="PTHR30055:SF234">
    <property type="entry name" value="HTH-TYPE TRANSCRIPTIONAL REGULATOR BETI"/>
    <property type="match status" value="1"/>
</dbReference>
<dbReference type="EMBL" id="BSFD01000011">
    <property type="protein sequence ID" value="GLK49990.1"/>
    <property type="molecule type" value="Genomic_DNA"/>
</dbReference>
<evidence type="ECO:0000256" key="3">
    <source>
        <dbReference type="ARBA" id="ARBA00023163"/>
    </source>
</evidence>
<feature type="domain" description="HTH tetR-type" evidence="5">
    <location>
        <begin position="31"/>
        <end position="91"/>
    </location>
</feature>
<name>A0ABQ5TAZ8_9CAUL</name>
<dbReference type="InterPro" id="IPR009057">
    <property type="entry name" value="Homeodomain-like_sf"/>
</dbReference>
<evidence type="ECO:0000313" key="6">
    <source>
        <dbReference type="EMBL" id="GLK49990.1"/>
    </source>
</evidence>
<dbReference type="PRINTS" id="PR00455">
    <property type="entry name" value="HTHTETR"/>
</dbReference>